<feature type="non-terminal residue" evidence="2">
    <location>
        <position position="1"/>
    </location>
</feature>
<dbReference type="PANTHER" id="PTHR11200">
    <property type="entry name" value="INOSITOL 5-PHOSPHATASE"/>
    <property type="match status" value="1"/>
</dbReference>
<dbReference type="GO" id="GO:0046856">
    <property type="term" value="P:phosphatidylinositol dephosphorylation"/>
    <property type="evidence" value="ECO:0007669"/>
    <property type="project" value="InterPro"/>
</dbReference>
<name>A0AAV2H1X8_LYMST</name>
<dbReference type="SUPFAM" id="SSF56219">
    <property type="entry name" value="DNase I-like"/>
    <property type="match status" value="1"/>
</dbReference>
<accession>A0AAV2H1X8</accession>
<dbReference type="InterPro" id="IPR036691">
    <property type="entry name" value="Endo/exonu/phosph_ase_sf"/>
</dbReference>
<protein>
    <recommendedName>
        <fullName evidence="1">Inositol polyphosphate-related phosphatase domain-containing protein</fullName>
    </recommendedName>
</protein>
<keyword evidence="3" id="KW-1185">Reference proteome</keyword>
<dbReference type="PANTHER" id="PTHR11200:SF300">
    <property type="entry name" value="TYPE II INOSITOL 1,4,5-TRISPHOSPHATE 5-PHOSPHATASE"/>
    <property type="match status" value="1"/>
</dbReference>
<dbReference type="GO" id="GO:0004439">
    <property type="term" value="F:phosphatidylinositol-4,5-bisphosphate 5-phosphatase activity"/>
    <property type="evidence" value="ECO:0007669"/>
    <property type="project" value="TreeGrafter"/>
</dbReference>
<comment type="caution">
    <text evidence="2">The sequence shown here is derived from an EMBL/GenBank/DDBJ whole genome shotgun (WGS) entry which is preliminary data.</text>
</comment>
<gene>
    <name evidence="2" type="ORF">GSLYS_00000954001</name>
</gene>
<evidence type="ECO:0000313" key="2">
    <source>
        <dbReference type="EMBL" id="CAL1526777.1"/>
    </source>
</evidence>
<dbReference type="Gene3D" id="2.30.29.110">
    <property type="match status" value="1"/>
</dbReference>
<dbReference type="InterPro" id="IPR000300">
    <property type="entry name" value="IPPc"/>
</dbReference>
<dbReference type="Gene3D" id="3.60.10.10">
    <property type="entry name" value="Endonuclease/exonuclease/phosphatase"/>
    <property type="match status" value="1"/>
</dbReference>
<proteinExistence type="predicted"/>
<evidence type="ECO:0000313" key="3">
    <source>
        <dbReference type="Proteomes" id="UP001497497"/>
    </source>
</evidence>
<sequence length="264" mass="29874">FRLSLKSSGTNILLEMPKQDATTDFLGEIKRATDVQSHSSVFGEPTTFFTWLQKYRKQSTEYIQSLAENPFVEDTFDPLKHMNLGGTNVHVVAAESTSRQTIWFEDDISKTTLQNNHKAVAKSQSRDSLDKMILGDEDFTDAIDSMQMRLGLSPGSELPLGAKPVTSREKVVRQCLTEKEVEFTDLKTFKVFCGTWNVNGQSPAESLSKWMVVDEEPPDIYAIGFQELDLSKEAFIFSDSPKEAEWQEAVKKFLHPKAKYKKVS</sequence>
<dbReference type="Proteomes" id="UP001497497">
    <property type="component" value="Unassembled WGS sequence"/>
</dbReference>
<reference evidence="2 3" key="1">
    <citation type="submission" date="2024-04" db="EMBL/GenBank/DDBJ databases">
        <authorList>
            <consortium name="Genoscope - CEA"/>
            <person name="William W."/>
        </authorList>
    </citation>
    <scope>NUCLEOTIDE SEQUENCE [LARGE SCALE GENOMIC DNA]</scope>
</reference>
<evidence type="ECO:0000259" key="1">
    <source>
        <dbReference type="Pfam" id="PF22669"/>
    </source>
</evidence>
<dbReference type="Pfam" id="PF22669">
    <property type="entry name" value="Exo_endo_phos2"/>
    <property type="match status" value="1"/>
</dbReference>
<dbReference type="EMBL" id="CAXITT010000008">
    <property type="protein sequence ID" value="CAL1526777.1"/>
    <property type="molecule type" value="Genomic_DNA"/>
</dbReference>
<feature type="domain" description="Inositol polyphosphate-related phosphatase" evidence="1">
    <location>
        <begin position="194"/>
        <end position="263"/>
    </location>
</feature>
<dbReference type="InterPro" id="IPR046985">
    <property type="entry name" value="IP5"/>
</dbReference>
<dbReference type="GO" id="GO:0016020">
    <property type="term" value="C:membrane"/>
    <property type="evidence" value="ECO:0007669"/>
    <property type="project" value="TreeGrafter"/>
</dbReference>
<organism evidence="2 3">
    <name type="scientific">Lymnaea stagnalis</name>
    <name type="common">Great pond snail</name>
    <name type="synonym">Helix stagnalis</name>
    <dbReference type="NCBI Taxonomy" id="6523"/>
    <lineage>
        <taxon>Eukaryota</taxon>
        <taxon>Metazoa</taxon>
        <taxon>Spiralia</taxon>
        <taxon>Lophotrochozoa</taxon>
        <taxon>Mollusca</taxon>
        <taxon>Gastropoda</taxon>
        <taxon>Heterobranchia</taxon>
        <taxon>Euthyneura</taxon>
        <taxon>Panpulmonata</taxon>
        <taxon>Hygrophila</taxon>
        <taxon>Lymnaeoidea</taxon>
        <taxon>Lymnaeidae</taxon>
        <taxon>Lymnaea</taxon>
    </lineage>
</organism>
<dbReference type="AlphaFoldDB" id="A0AAV2H1X8"/>